<dbReference type="VEuPathDB" id="FungiDB:H310_12615"/>
<dbReference type="AlphaFoldDB" id="A0A418AKX1"/>
<comment type="caution">
    <text evidence="1">The sequence shown here is derived from an EMBL/GenBank/DDBJ whole genome shotgun (WGS) entry which is preliminary data.</text>
</comment>
<gene>
    <name evidence="1" type="ORF">DYB32_008481</name>
</gene>
<reference evidence="1 2" key="1">
    <citation type="submission" date="2018-08" db="EMBL/GenBank/DDBJ databases">
        <title>Aphanomyces genome sequencing and annotation.</title>
        <authorList>
            <person name="Minardi D."/>
            <person name="Oidtmann B."/>
            <person name="Van Der Giezen M."/>
            <person name="Studholme D.J."/>
        </authorList>
    </citation>
    <scope>NUCLEOTIDE SEQUENCE [LARGE SCALE GENOMIC DNA]</scope>
    <source>
        <strain evidence="1 2">NJM0002</strain>
    </source>
</reference>
<name>A0A418AKX1_9STRA</name>
<dbReference type="Proteomes" id="UP000285060">
    <property type="component" value="Unassembled WGS sequence"/>
</dbReference>
<protein>
    <submittedName>
        <fullName evidence="1">Uncharacterized protein</fullName>
    </submittedName>
</protein>
<proteinExistence type="predicted"/>
<evidence type="ECO:0000313" key="1">
    <source>
        <dbReference type="EMBL" id="RHY25179.1"/>
    </source>
</evidence>
<dbReference type="EMBL" id="QUSY01001375">
    <property type="protein sequence ID" value="RHY25179.1"/>
    <property type="molecule type" value="Genomic_DNA"/>
</dbReference>
<accession>A0A418AKX1</accession>
<sequence length="184" mass="19800">MSAPHDAVRAHWSVPSADDDAAFALALAAQFADDDLNAAEIASTDAALAQALAAGTIETPAERDARPDAVWMRPYDATFESHDSLDEWIVRDETPPHDDDASKALAEALAAQFDHELAVELSFAPAEDHDVGAAYAMDDGDDDSIAFETNDMSIPAVRGRNRRVSWFGQSSKSSMRKGVRIALD</sequence>
<organism evidence="1 2">
    <name type="scientific">Aphanomyces invadans</name>
    <dbReference type="NCBI Taxonomy" id="157072"/>
    <lineage>
        <taxon>Eukaryota</taxon>
        <taxon>Sar</taxon>
        <taxon>Stramenopiles</taxon>
        <taxon>Oomycota</taxon>
        <taxon>Saprolegniomycetes</taxon>
        <taxon>Saprolegniales</taxon>
        <taxon>Verrucalvaceae</taxon>
        <taxon>Aphanomyces</taxon>
    </lineage>
</organism>
<evidence type="ECO:0000313" key="2">
    <source>
        <dbReference type="Proteomes" id="UP000285060"/>
    </source>
</evidence>
<keyword evidence="2" id="KW-1185">Reference proteome</keyword>